<organism evidence="2 3">
    <name type="scientific">Plakobranchus ocellatus</name>
    <dbReference type="NCBI Taxonomy" id="259542"/>
    <lineage>
        <taxon>Eukaryota</taxon>
        <taxon>Metazoa</taxon>
        <taxon>Spiralia</taxon>
        <taxon>Lophotrochozoa</taxon>
        <taxon>Mollusca</taxon>
        <taxon>Gastropoda</taxon>
        <taxon>Heterobranchia</taxon>
        <taxon>Euthyneura</taxon>
        <taxon>Panpulmonata</taxon>
        <taxon>Sacoglossa</taxon>
        <taxon>Placobranchoidea</taxon>
        <taxon>Plakobranchidae</taxon>
        <taxon>Plakobranchus</taxon>
    </lineage>
</organism>
<evidence type="ECO:0000256" key="1">
    <source>
        <dbReference type="SAM" id="MobiDB-lite"/>
    </source>
</evidence>
<name>A0AAV4A9T0_9GAST</name>
<evidence type="ECO:0000313" key="2">
    <source>
        <dbReference type="EMBL" id="GFO03219.1"/>
    </source>
</evidence>
<dbReference type="Proteomes" id="UP000735302">
    <property type="component" value="Unassembled WGS sequence"/>
</dbReference>
<sequence>MLVRGDRTVPIPAIYKSFSDVRWSWCRLDCEVTTPFGQGRELSPDAIREGSKAEIQAPQWCPQRLLSGRMEDSQSDQNTGKKRNKYSYVTQPFVSLAKISIVKTSLALDR</sequence>
<accession>A0AAV4A9T0</accession>
<feature type="region of interest" description="Disordered" evidence="1">
    <location>
        <begin position="64"/>
        <end position="84"/>
    </location>
</feature>
<comment type="caution">
    <text evidence="2">The sequence shown here is derived from an EMBL/GenBank/DDBJ whole genome shotgun (WGS) entry which is preliminary data.</text>
</comment>
<dbReference type="AlphaFoldDB" id="A0AAV4A9T0"/>
<protein>
    <submittedName>
        <fullName evidence="2">Uncharacterized protein</fullName>
    </submittedName>
</protein>
<dbReference type="EMBL" id="BLXT01003724">
    <property type="protein sequence ID" value="GFO03219.1"/>
    <property type="molecule type" value="Genomic_DNA"/>
</dbReference>
<gene>
    <name evidence="2" type="ORF">PoB_002972400</name>
</gene>
<evidence type="ECO:0000313" key="3">
    <source>
        <dbReference type="Proteomes" id="UP000735302"/>
    </source>
</evidence>
<keyword evidence="3" id="KW-1185">Reference proteome</keyword>
<proteinExistence type="predicted"/>
<reference evidence="2 3" key="1">
    <citation type="journal article" date="2021" name="Elife">
        <title>Chloroplast acquisition without the gene transfer in kleptoplastic sea slugs, Plakobranchus ocellatus.</title>
        <authorList>
            <person name="Maeda T."/>
            <person name="Takahashi S."/>
            <person name="Yoshida T."/>
            <person name="Shimamura S."/>
            <person name="Takaki Y."/>
            <person name="Nagai Y."/>
            <person name="Toyoda A."/>
            <person name="Suzuki Y."/>
            <person name="Arimoto A."/>
            <person name="Ishii H."/>
            <person name="Satoh N."/>
            <person name="Nishiyama T."/>
            <person name="Hasebe M."/>
            <person name="Maruyama T."/>
            <person name="Minagawa J."/>
            <person name="Obokata J."/>
            <person name="Shigenobu S."/>
        </authorList>
    </citation>
    <scope>NUCLEOTIDE SEQUENCE [LARGE SCALE GENOMIC DNA]</scope>
</reference>